<proteinExistence type="predicted"/>
<dbReference type="Proteomes" id="UP000299084">
    <property type="component" value="Unassembled WGS sequence"/>
</dbReference>
<reference evidence="3 4" key="1">
    <citation type="journal article" date="2019" name="Mol. Ecol. Resour.">
        <title>Improving Illumina assemblies with Hi-C and long reads: an example with the North African dromedary.</title>
        <authorList>
            <person name="Elbers J.P."/>
            <person name="Rogers M.F."/>
            <person name="Perelman P.L."/>
            <person name="Proskuryakova A.A."/>
            <person name="Serdyukova N.A."/>
            <person name="Johnson W.E."/>
            <person name="Horin P."/>
            <person name="Corander J."/>
            <person name="Murphy D."/>
            <person name="Burger P.A."/>
        </authorList>
    </citation>
    <scope>NUCLEOTIDE SEQUENCE [LARGE SCALE GENOMIC DNA]</scope>
    <source>
        <strain evidence="3">Drom800</strain>
        <tissue evidence="3">Blood</tissue>
    </source>
</reference>
<dbReference type="Gene3D" id="6.10.140.140">
    <property type="match status" value="1"/>
</dbReference>
<protein>
    <submittedName>
        <fullName evidence="3">Zinc finger protein 671</fullName>
    </submittedName>
</protein>
<keyword evidence="4" id="KW-1185">Reference proteome</keyword>
<dbReference type="AlphaFoldDB" id="A0A5N4DVD6"/>
<accession>A0A5N4DVD6</accession>
<gene>
    <name evidence="3" type="ORF">Cadr_000012370</name>
</gene>
<name>A0A5N4DVD6_CAMDR</name>
<dbReference type="InterPro" id="IPR036051">
    <property type="entry name" value="KRAB_dom_sf"/>
</dbReference>
<feature type="domain" description="KRAB" evidence="2">
    <location>
        <begin position="8"/>
        <end position="79"/>
    </location>
</feature>
<evidence type="ECO:0000313" key="3">
    <source>
        <dbReference type="EMBL" id="KAB1275095.1"/>
    </source>
</evidence>
<dbReference type="EMBL" id="JWIN03000009">
    <property type="protein sequence ID" value="KAB1275095.1"/>
    <property type="molecule type" value="Genomic_DNA"/>
</dbReference>
<dbReference type="InterPro" id="IPR001909">
    <property type="entry name" value="KRAB"/>
</dbReference>
<comment type="caution">
    <text evidence="3">The sequence shown here is derived from an EMBL/GenBank/DDBJ whole genome shotgun (WGS) entry which is preliminary data.</text>
</comment>
<organism evidence="3 4">
    <name type="scientific">Camelus dromedarius</name>
    <name type="common">Dromedary</name>
    <name type="synonym">Arabian camel</name>
    <dbReference type="NCBI Taxonomy" id="9838"/>
    <lineage>
        <taxon>Eukaryota</taxon>
        <taxon>Metazoa</taxon>
        <taxon>Chordata</taxon>
        <taxon>Craniata</taxon>
        <taxon>Vertebrata</taxon>
        <taxon>Euteleostomi</taxon>
        <taxon>Mammalia</taxon>
        <taxon>Eutheria</taxon>
        <taxon>Laurasiatheria</taxon>
        <taxon>Artiodactyla</taxon>
        <taxon>Tylopoda</taxon>
        <taxon>Camelidae</taxon>
        <taxon>Camelus</taxon>
    </lineage>
</organism>
<evidence type="ECO:0000259" key="2">
    <source>
        <dbReference type="PROSITE" id="PS50805"/>
    </source>
</evidence>
<dbReference type="PANTHER" id="PTHR23232:SF143">
    <property type="entry name" value="KRAB DOMAIN-CONTAINING PROTEIN"/>
    <property type="match status" value="1"/>
</dbReference>
<dbReference type="Pfam" id="PF01352">
    <property type="entry name" value="KRAB"/>
    <property type="match status" value="1"/>
</dbReference>
<evidence type="ECO:0000313" key="4">
    <source>
        <dbReference type="Proteomes" id="UP000299084"/>
    </source>
</evidence>
<sequence>MAAAALRDPPQDVFVYFSQEEWGLLDEAQRRLYWDVMLESLALLASLSITSSNSHSVTQLQQGGEPWVPGQLNLIPATEKEAQPGSGPGRKTHLCDVSGPPLKDI</sequence>
<dbReference type="GO" id="GO:0006355">
    <property type="term" value="P:regulation of DNA-templated transcription"/>
    <property type="evidence" value="ECO:0007669"/>
    <property type="project" value="InterPro"/>
</dbReference>
<dbReference type="PROSITE" id="PS50805">
    <property type="entry name" value="KRAB"/>
    <property type="match status" value="1"/>
</dbReference>
<dbReference type="InterPro" id="IPR050169">
    <property type="entry name" value="Krueppel_C2H2_ZnF"/>
</dbReference>
<dbReference type="PANTHER" id="PTHR23232">
    <property type="entry name" value="KRAB DOMAIN C2H2 ZINC FINGER"/>
    <property type="match status" value="1"/>
</dbReference>
<feature type="region of interest" description="Disordered" evidence="1">
    <location>
        <begin position="79"/>
        <end position="105"/>
    </location>
</feature>
<evidence type="ECO:0000256" key="1">
    <source>
        <dbReference type="SAM" id="MobiDB-lite"/>
    </source>
</evidence>
<dbReference type="CDD" id="cd07765">
    <property type="entry name" value="KRAB_A-box"/>
    <property type="match status" value="1"/>
</dbReference>
<dbReference type="SMART" id="SM00349">
    <property type="entry name" value="KRAB"/>
    <property type="match status" value="1"/>
</dbReference>
<dbReference type="SUPFAM" id="SSF109640">
    <property type="entry name" value="KRAB domain (Kruppel-associated box)"/>
    <property type="match status" value="1"/>
</dbReference>